<dbReference type="EMBL" id="VBAP01000142">
    <property type="protein sequence ID" value="TMI70615.1"/>
    <property type="molecule type" value="Genomic_DNA"/>
</dbReference>
<reference evidence="4 5" key="1">
    <citation type="journal article" date="2019" name="Nat. Microbiol.">
        <title>Mediterranean grassland soil C-N compound turnover is dependent on rainfall and depth, and is mediated by genomically divergent microorganisms.</title>
        <authorList>
            <person name="Diamond S."/>
            <person name="Andeer P.F."/>
            <person name="Li Z."/>
            <person name="Crits-Christoph A."/>
            <person name="Burstein D."/>
            <person name="Anantharaman K."/>
            <person name="Lane K.R."/>
            <person name="Thomas B.C."/>
            <person name="Pan C."/>
            <person name="Northen T.R."/>
            <person name="Banfield J.F."/>
        </authorList>
    </citation>
    <scope>NUCLEOTIDE SEQUENCE [LARGE SCALE GENOMIC DNA]</scope>
    <source>
        <strain evidence="4">NP_8</strain>
    </source>
</reference>
<dbReference type="PANTHER" id="PTHR43649">
    <property type="entry name" value="ARABINOSE-BINDING PROTEIN-RELATED"/>
    <property type="match status" value="1"/>
</dbReference>
<evidence type="ECO:0000256" key="3">
    <source>
        <dbReference type="ARBA" id="ARBA00022729"/>
    </source>
</evidence>
<dbReference type="Proteomes" id="UP000318834">
    <property type="component" value="Unassembled WGS sequence"/>
</dbReference>
<dbReference type="AlphaFoldDB" id="A0A537IH71"/>
<organism evidence="4 5">
    <name type="scientific">Candidatus Segetimicrobium genomatis</name>
    <dbReference type="NCBI Taxonomy" id="2569760"/>
    <lineage>
        <taxon>Bacteria</taxon>
        <taxon>Bacillati</taxon>
        <taxon>Candidatus Sysuimicrobiota</taxon>
        <taxon>Candidatus Sysuimicrobiia</taxon>
        <taxon>Candidatus Sysuimicrobiales</taxon>
        <taxon>Candidatus Segetimicrobiaceae</taxon>
        <taxon>Candidatus Segetimicrobium</taxon>
    </lineage>
</organism>
<proteinExistence type="inferred from homology"/>
<evidence type="ECO:0000256" key="1">
    <source>
        <dbReference type="ARBA" id="ARBA00008520"/>
    </source>
</evidence>
<dbReference type="SUPFAM" id="SSF53850">
    <property type="entry name" value="Periplasmic binding protein-like II"/>
    <property type="match status" value="1"/>
</dbReference>
<protein>
    <submittedName>
        <fullName evidence="4">Extracellular solute-binding protein</fullName>
    </submittedName>
</protein>
<sequence>MRFWAFGREGEVVAELVRDFEREHRGGGGGGVHVRVQQIPWSAAHEKLLTAHVGGALPDLAQMGNTWVPEMVTLDALASLDSLVQISPGMDSAGHFPGIWATNVVDGRLYGIPWYVDTRVLFYRSDI</sequence>
<dbReference type="InterPro" id="IPR050490">
    <property type="entry name" value="Bact_solute-bd_prot1"/>
</dbReference>
<accession>A0A537IH71</accession>
<dbReference type="InterPro" id="IPR006059">
    <property type="entry name" value="SBP"/>
</dbReference>
<dbReference type="PANTHER" id="PTHR43649:SF34">
    <property type="entry name" value="ABC TRANSPORTER PERIPLASMIC-BINDING PROTEIN YCJN-RELATED"/>
    <property type="match status" value="1"/>
</dbReference>
<gene>
    <name evidence="4" type="ORF">E6H05_13590</name>
</gene>
<dbReference type="Pfam" id="PF01547">
    <property type="entry name" value="SBP_bac_1"/>
    <property type="match status" value="1"/>
</dbReference>
<dbReference type="Gene3D" id="3.40.190.10">
    <property type="entry name" value="Periplasmic binding protein-like II"/>
    <property type="match status" value="1"/>
</dbReference>
<name>A0A537IH71_9BACT</name>
<evidence type="ECO:0000256" key="2">
    <source>
        <dbReference type="ARBA" id="ARBA00022448"/>
    </source>
</evidence>
<keyword evidence="2" id="KW-0813">Transport</keyword>
<keyword evidence="3" id="KW-0732">Signal</keyword>
<evidence type="ECO:0000313" key="4">
    <source>
        <dbReference type="EMBL" id="TMI70615.1"/>
    </source>
</evidence>
<feature type="non-terminal residue" evidence="4">
    <location>
        <position position="127"/>
    </location>
</feature>
<evidence type="ECO:0000313" key="5">
    <source>
        <dbReference type="Proteomes" id="UP000318834"/>
    </source>
</evidence>
<comment type="similarity">
    <text evidence="1">Belongs to the bacterial solute-binding protein 1 family.</text>
</comment>
<comment type="caution">
    <text evidence="4">The sequence shown here is derived from an EMBL/GenBank/DDBJ whole genome shotgun (WGS) entry which is preliminary data.</text>
</comment>